<protein>
    <submittedName>
        <fullName evidence="1">Uncharacterized protein</fullName>
    </submittedName>
</protein>
<name>A0ABM8JQN7_9MOLU</name>
<keyword evidence="1" id="KW-0614">Plasmid</keyword>
<sequence>MFTKSKYNINNVVYFDKFLIIMYTKCIHFKKGDTMAKKINNDFLDNITFDENISNSLKINKESKDETKIFEKFLSQKLVKEKEKRLTIHLSSYQSIENMLAEMQKQGLKVTRSTIYRNAVMEIYKNWNKEKRR</sequence>
<proteinExistence type="predicted"/>
<reference evidence="2" key="1">
    <citation type="journal article" date="2024" name="FEMS Microbiol. Lett.">
        <title>Genomic insights into Spiroplasma endosymbionts that induce male-killing and protective phenotypes in the pea aphid.</title>
        <authorList>
            <person name="Arai H."/>
            <person name="Legeai F."/>
            <person name="Kageyama D."/>
            <person name="Sugio A."/>
            <person name="Simon J.C."/>
        </authorList>
    </citation>
    <scope>NUCLEOTIDE SEQUENCE [LARGE SCALE GENOMIC DNA]</scope>
    <source>
        <strain evidence="2">sAp269</strain>
        <plasmid evidence="2">pSAP_1</plasmid>
    </source>
</reference>
<dbReference type="EMBL" id="AP028956">
    <property type="protein sequence ID" value="BET39647.1"/>
    <property type="molecule type" value="Genomic_DNA"/>
</dbReference>
<accession>A0ABM8JQN7</accession>
<organism evidence="1 2">
    <name type="scientific">Spiroplasma ixodetis</name>
    <dbReference type="NCBI Taxonomy" id="2141"/>
    <lineage>
        <taxon>Bacteria</taxon>
        <taxon>Bacillati</taxon>
        <taxon>Mycoplasmatota</taxon>
        <taxon>Mollicutes</taxon>
        <taxon>Entomoplasmatales</taxon>
        <taxon>Spiroplasmataceae</taxon>
        <taxon>Spiroplasma</taxon>
    </lineage>
</organism>
<dbReference type="Proteomes" id="UP001473424">
    <property type="component" value="Plasmid pSAP_1"/>
</dbReference>
<keyword evidence="2" id="KW-1185">Reference proteome</keyword>
<geneLocation type="plasmid" evidence="1 2">
    <name>pSAP_1</name>
</geneLocation>
<evidence type="ECO:0000313" key="1">
    <source>
        <dbReference type="EMBL" id="BET39647.1"/>
    </source>
</evidence>
<evidence type="ECO:0000313" key="2">
    <source>
        <dbReference type="Proteomes" id="UP001473424"/>
    </source>
</evidence>
<gene>
    <name evidence="1" type="ORF">SAP269_22360</name>
</gene>